<dbReference type="PRINTS" id="PR00248">
    <property type="entry name" value="GPCRMGR"/>
</dbReference>
<dbReference type="InterPro" id="IPR004073">
    <property type="entry name" value="GPCR_3_vmron_rcpt_2"/>
</dbReference>
<feature type="transmembrane region" description="Helical" evidence="11">
    <location>
        <begin position="3282"/>
        <end position="3305"/>
    </location>
</feature>
<feature type="transmembrane region" description="Helical" evidence="11">
    <location>
        <begin position="605"/>
        <end position="630"/>
    </location>
</feature>
<proteinExistence type="predicted"/>
<dbReference type="Gene3D" id="2.10.50.30">
    <property type="entry name" value="GPCR, family 3, nine cysteines domain"/>
    <property type="match status" value="4"/>
</dbReference>
<keyword evidence="5 11" id="KW-1133">Transmembrane helix</keyword>
<evidence type="ECO:0000256" key="7">
    <source>
        <dbReference type="ARBA" id="ARBA00023136"/>
    </source>
</evidence>
<feature type="transmembrane region" description="Helical" evidence="11">
    <location>
        <begin position="3215"/>
        <end position="3238"/>
    </location>
</feature>
<feature type="domain" description="G-protein coupled receptors family 3 profile" evidence="12">
    <location>
        <begin position="3056"/>
        <end position="3320"/>
    </location>
</feature>
<feature type="transmembrane region" description="Helical" evidence="11">
    <location>
        <begin position="1669"/>
        <end position="1695"/>
    </location>
</feature>
<dbReference type="Pfam" id="PF00003">
    <property type="entry name" value="7tm_3"/>
    <property type="match status" value="4"/>
</dbReference>
<feature type="transmembrane region" description="Helical" evidence="11">
    <location>
        <begin position="1416"/>
        <end position="1441"/>
    </location>
</feature>
<dbReference type="CDD" id="cd15283">
    <property type="entry name" value="7tmC_V2R_pheromone"/>
    <property type="match status" value="2"/>
</dbReference>
<evidence type="ECO:0000256" key="11">
    <source>
        <dbReference type="SAM" id="Phobius"/>
    </source>
</evidence>
<evidence type="ECO:0000256" key="5">
    <source>
        <dbReference type="ARBA" id="ARBA00022989"/>
    </source>
</evidence>
<feature type="transmembrane region" description="Helical" evidence="11">
    <location>
        <begin position="765"/>
        <end position="788"/>
    </location>
</feature>
<keyword evidence="6" id="KW-0297">G-protein coupled receptor</keyword>
<evidence type="ECO:0000256" key="4">
    <source>
        <dbReference type="ARBA" id="ARBA00022729"/>
    </source>
</evidence>
<dbReference type="Proteomes" id="UP000830375">
    <property type="component" value="Unassembled WGS sequence"/>
</dbReference>
<dbReference type="InterPro" id="IPR017978">
    <property type="entry name" value="GPCR_3_C"/>
</dbReference>
<feature type="transmembrane region" description="Helical" evidence="11">
    <location>
        <begin position="2245"/>
        <end position="2269"/>
    </location>
</feature>
<feature type="domain" description="G-protein coupled receptors family 3 profile" evidence="12">
    <location>
        <begin position="606"/>
        <end position="860"/>
    </location>
</feature>
<dbReference type="InterPro" id="IPR028082">
    <property type="entry name" value="Peripla_BP_I"/>
</dbReference>
<dbReference type="InterPro" id="IPR017979">
    <property type="entry name" value="GPCR_3_CS"/>
</dbReference>
<organism evidence="13 14">
    <name type="scientific">Labeo rohita</name>
    <name type="common">Indian major carp</name>
    <name type="synonym">Cyprinus rohita</name>
    <dbReference type="NCBI Taxonomy" id="84645"/>
    <lineage>
        <taxon>Eukaryota</taxon>
        <taxon>Metazoa</taxon>
        <taxon>Chordata</taxon>
        <taxon>Craniata</taxon>
        <taxon>Vertebrata</taxon>
        <taxon>Euteleostomi</taxon>
        <taxon>Actinopterygii</taxon>
        <taxon>Neopterygii</taxon>
        <taxon>Teleostei</taxon>
        <taxon>Ostariophysi</taxon>
        <taxon>Cypriniformes</taxon>
        <taxon>Cyprinidae</taxon>
        <taxon>Labeoninae</taxon>
        <taxon>Labeonini</taxon>
        <taxon>Labeo</taxon>
    </lineage>
</organism>
<feature type="transmembrane region" description="Helical" evidence="11">
    <location>
        <begin position="1531"/>
        <end position="1550"/>
    </location>
</feature>
<evidence type="ECO:0000259" key="12">
    <source>
        <dbReference type="PROSITE" id="PS50259"/>
    </source>
</evidence>
<feature type="transmembrane region" description="Helical" evidence="11">
    <location>
        <begin position="720"/>
        <end position="739"/>
    </location>
</feature>
<feature type="transmembrane region" description="Helical" evidence="11">
    <location>
        <begin position="3092"/>
        <end position="3114"/>
    </location>
</feature>
<feature type="transmembrane region" description="Helical" evidence="11">
    <location>
        <begin position="1576"/>
        <end position="1599"/>
    </location>
</feature>
<feature type="transmembrane region" description="Helical" evidence="11">
    <location>
        <begin position="676"/>
        <end position="700"/>
    </location>
</feature>
<evidence type="ECO:0000256" key="2">
    <source>
        <dbReference type="ARBA" id="ARBA00022475"/>
    </source>
</evidence>
<feature type="transmembrane region" description="Helical" evidence="11">
    <location>
        <begin position="1487"/>
        <end position="1511"/>
    </location>
</feature>
<dbReference type="InterPro" id="IPR001828">
    <property type="entry name" value="ANF_lig-bd_rcpt"/>
</dbReference>
<gene>
    <name evidence="13" type="ORF">H4Q32_014017</name>
</gene>
<keyword evidence="10" id="KW-0807">Transducer</keyword>
<dbReference type="Pfam" id="PF01094">
    <property type="entry name" value="ANF_receptor"/>
    <property type="match status" value="4"/>
</dbReference>
<name>A0ABQ8LSR8_LABRO</name>
<comment type="subcellular location">
    <subcellularLocation>
        <location evidence="1">Cell membrane</location>
        <topology evidence="1">Multi-pass membrane protein</topology>
    </subcellularLocation>
</comment>
<dbReference type="CDD" id="cd06364">
    <property type="entry name" value="PBP1_CaSR"/>
    <property type="match status" value="4"/>
</dbReference>
<evidence type="ECO:0000313" key="14">
    <source>
        <dbReference type="Proteomes" id="UP000830375"/>
    </source>
</evidence>
<feature type="transmembrane region" description="Helical" evidence="11">
    <location>
        <begin position="1637"/>
        <end position="1657"/>
    </location>
</feature>
<evidence type="ECO:0000313" key="13">
    <source>
        <dbReference type="EMBL" id="KAI2653694.1"/>
    </source>
</evidence>
<feature type="transmembrane region" description="Helical" evidence="11">
    <location>
        <begin position="3056"/>
        <end position="3080"/>
    </location>
</feature>
<dbReference type="PANTHER" id="PTHR24061:SF528">
    <property type="entry name" value="C-FAMILY ODORANT RECEPTOR OLFCD2-RELATED"/>
    <property type="match status" value="1"/>
</dbReference>
<evidence type="ECO:0000256" key="3">
    <source>
        <dbReference type="ARBA" id="ARBA00022692"/>
    </source>
</evidence>
<feature type="domain" description="G-protein coupled receptors family 3 profile" evidence="12">
    <location>
        <begin position="2246"/>
        <end position="2459"/>
    </location>
</feature>
<feature type="transmembrane region" description="Helical" evidence="11">
    <location>
        <begin position="642"/>
        <end position="664"/>
    </location>
</feature>
<keyword evidence="9" id="KW-0325">Glycoprotein</keyword>
<dbReference type="InterPro" id="IPR000337">
    <property type="entry name" value="GPCR_3"/>
</dbReference>
<keyword evidence="4" id="KW-0732">Signal</keyword>
<dbReference type="PROSITE" id="PS50259">
    <property type="entry name" value="G_PROTEIN_RECEP_F3_4"/>
    <property type="match status" value="4"/>
</dbReference>
<feature type="transmembrane region" description="Helical" evidence="11">
    <location>
        <begin position="2284"/>
        <end position="2304"/>
    </location>
</feature>
<dbReference type="PRINTS" id="PR01535">
    <property type="entry name" value="VOMERONASL2R"/>
</dbReference>
<dbReference type="Pfam" id="PF07562">
    <property type="entry name" value="NCD3G"/>
    <property type="match status" value="4"/>
</dbReference>
<feature type="transmembrane region" description="Helical" evidence="11">
    <location>
        <begin position="2400"/>
        <end position="2428"/>
    </location>
</feature>
<feature type="transmembrane region" description="Helical" evidence="11">
    <location>
        <begin position="2440"/>
        <end position="2462"/>
    </location>
</feature>
<protein>
    <submittedName>
        <fullName evidence="13">Extracellular calcium-sensing receptor</fullName>
    </submittedName>
</protein>
<feature type="transmembrane region" description="Helical" evidence="11">
    <location>
        <begin position="2316"/>
        <end position="2340"/>
    </location>
</feature>
<sequence>MQNTFPVLSQRILPYIHTTGMEKRTMSLLLLLVVVHGAFVPASAQVCSLLGQPAFPVLSAERDINIGAIFSIHRSALLKMHPFTSKPELTTCVRLNLREFKFAQTFIFAIEEINNSTQLLPGVSLGYKIYDACSSIALAIQSGMALMNGYEEILSDIACSRSPAIQAIVGESTSSPTIGLATVVGPFNIPVVSHFATCACLSNRKRYPSFFRTIPSDYYQSRALAQLVKYFGWTWVGTVRSRSDYGNNGIAAFEEAAKREGICIEYSETILRTDPQDQFLKTMEVIKKGTARVVVAFISLGDFVPLVKVIAENNITGLQWIGSESWITSRNLAETKEYSFLSGAVGFAVVNAKLVGLREFLVNVNPNQELKNELLKEFWETAFQCSFRISGSGGCTSSEKLSELQNEYTDVSELRIEHKVYTAVYAVANTLHNVLKDLKSSTNSSKEELLTPKKVLQYMRDVSFTMKTGENILFDASGDPVARYDLVNWQPAEDGSLQFKHVGVYDSSLPSEQRLQVNQEHMLWAGESGELPVSLCSERCPPGTRKAVQKGRPVCCYDCIPCAEGEISNGTDSSDCFPCDLEYWSNESRDRCVLKVVEFLSYTEIMGMVLCIFSFIGMLLTAMVSFLFYLHKETPIVRANNSELSFLLLFSLSLCFLCSLTFIGRPTEWSCMLRHTAFGITFVLCISCVLGKTIVVLMAFRATLPGSNVMKWFGPLQQRLSVVTLTLIQVIICVLWLTVSPPFPYMNLSYYREKIILECNLGSTLGFWTVLGYTGLLSILCFVLAFFARKLPDNFNEAKFITFSMLIFCAVWLTFIPSYVSSPGKFTVARFLPYIHTIGMAKRTMSLLLLLVVVHGVFVPASAQVCSLLGQPAFPVLSAERDINIGAIFSIHRSALLKMHPFTSKPEPTTCVRLNLREFKFAQTFIFAIEEINNSTQLLPGVSLGYKIYDACSSIALAIQSGMALMNGYAEILSDIACSRSPAVQAIVGESSSSPTIGLATVVGPFNIPVVSHFATCACLSNRKRYPSFFRTIPSDYYQSRALAQLVKYFGWTWVGTIRSRNDYGNNGIAAFEEAAKQEGICIEYSETILRNDPQDQFLKTMEVIKKGTARVVVAFISLGDFVPLVKVIAEHNITGLQWIGSESWITSRNLAETKEYSFLSGAVGFAVVNAKLVGLHEFLVNVNPNQELKNELLKEFWETAFQCSFRTSASGGCTGSEKLAGLQNEYTDLSELRIEHKVYTAVYAVANTLHNVLKYFKSLTNSSKGELPIPKKVLQYMRDVNFTLKTGENILFDASGDPVARYDLVNWQPAEDGILQFRHVGVYDSSLPSEQHLQVNQEHMLWAGKSGQLPVSLCSKSCPPGTRKAVQKGRPVCCYDCIPCAEGEISNDTGKIYWSNESRDRCVLKVVEFLSYTEIMGMVLCIFSFIGVLLTAMVSFLFYLHKETPIVRANNSELSFLLLFSLSLCFLCSLTFIGQPTEWSCMLRHTAFGITFVLCISCVLGKTLVVLMAFRATLPGSNVMKWFGPAKQRLSVVSLTLIQVIVCGLWLTISPPFPHMNLSYYREKIILECNVGSAFGFWAVLGYTGLLSILCFVLAFLARKLPDNFNEAKFITFSMLIFCAVWLTFIPAYISSPGKFTVAVEIFAILVSSFGCGRLCGVGRVSTRHSGLSVTISIAAIFWTCIITVSLLPLLLVVHGICVPVSTQVCRLLGQSALPLVSEDRDINIGAIFSLHKSALLKIHNFTSKPEPTTCGSLNLREFKFVQTLIFAIEEINNSTQLLPGVSLGYKIYDSCGSITQAIFSGMDLMNGYEETLSDSSCSRPPAVYAIVGESNSSPTVGLASLVGPFSVPVISHFATCACLSNKKRYRSFFRTIPSDYYQSRALAQLVKHFGWTWIGTVRSRSDYGNNGIAAFEEAAKQEGICIEYSEAVFKTDPEEQFLKTLQVIKKGTARVVLAFMAFGDFVLLLKVIAQHNITGIQWIGSESWITSQNLAETKEYSFLSGAVGFAIANAKIVGLREFLLNVHPHQEPNNELLKEFWETVFLCFFRNSGSGGCTGSERLAELQNEYTDVSELRIVNKVYTAVYAVAHTLHNVLNDFRSSINTSKGERPTPQKILEYMKDVSFTVKTGEKIFFDASGDPVARYDLVNWQSAEDGSMQFKHVGFYDSSLSSEQCLQVNQEHMLWAGNSGEGRPVCCYDCIPCAEGEISNGTDSSDCFPCDLEYWSNESRDRCVLKVVEFLSYTEIMGMVLCIFSFIGALLTAIVSFLFYLHKETPIVRANNSELSFLLLFSLLLCFVCSLTFIGRPTEWSCMLRHTAFGITFVLCISCVLGKTVVVLMAFRATLPGSNVMKWFGPLQQRLSVVSLTLIQVLICVLWLTVSPPFPYMNLSYYREKIILECNLGSALGFWTVLGYTGLLSILCFVLAFFARKLPDNFNEAKFITFSMLIFSAVWLTFIPAYRLLLCIHIDMAKRTVSLLPLLIVVDGICFTGLAQACCLLGQLALPPLSAEKDINIGAIFTIHRNALLKIHPFTSKPDPPTCISLNLREFKFAQTLIFAIDEINNSTQLLPGVSLGYKIYDSCGSIAHTIQSGMALLNGYDETLSETSCFRQPAVLAIIGESTSSSTIGLASVVGPFSLPVISHFATCACLSDRKRYPSFFRTIPSDYYQSRALAQLVKHFGWTWVGTVRSRSDYGNNGIAAFEEAAKQEGVCIEYSEAIFRTDSQEQFLKTIEVIKKGTARVVLAFIALGDFVPLVKLIAQHNITGLQWVGTESWITSRTLAETKEYSFLSGAVGFAVANAKLAGLREFLVNVHPDKEPHNELLKEFWETAFQCSFRKSGSGGCTGSEKLAELQNEYTDISELRIANKVYTAVYAVAHALHNALKDFKFSSNTSKGEWPRPQKVLEYMKNVRFTVKTGEDIFFDASGDPVARYDLVNWQPAKDGTLQFKHVGVYDSSLPSEQRQHLQVNQEHMLWAENSGQLPVSVCSESCPPGTRMAVQKGRPVCCYDCIPCAEGEISNDIDSSDCFPCDLEYWSNESKDRCVLKVVEFLSYTETMGVVLCIFSFIGVLLTAIVYFLFYLHKETPIVRANNSELSFLLLFSLSLCFFCSLTFIGQPTEWSCMLRHTAFGITFVLCISCVLGKTLVVLMAFRATIPGSNVMKWFGPLQQRLSVVFLTLTQVIICVLWLTISPPFPYMNSNYYREKIILECNLGSAFGFWAVLGYTGLLSILCFVLAFFARKLPDNFNEAKFITFSMLIFCAVWLTFIPAYVSSPGKFTVAVQIFAILASSFGLLFCIFAPKCYIILLKPEKNTKKQIIGKSSS</sequence>
<feature type="transmembrane region" description="Helical" evidence="11">
    <location>
        <begin position="1453"/>
        <end position="1475"/>
    </location>
</feature>
<dbReference type="InterPro" id="IPR000068">
    <property type="entry name" value="GPCR_3_Ca_sens_rcpt-rel"/>
</dbReference>
<dbReference type="Gene3D" id="3.40.50.2300">
    <property type="match status" value="8"/>
</dbReference>
<keyword evidence="14" id="KW-1185">Reference proteome</keyword>
<dbReference type="EMBL" id="JACTAM010000018">
    <property type="protein sequence ID" value="KAI2653694.1"/>
    <property type="molecule type" value="Genomic_DNA"/>
</dbReference>
<accession>A0ABQ8LSR8</accession>
<feature type="transmembrane region" description="Helical" evidence="11">
    <location>
        <begin position="2360"/>
        <end position="2379"/>
    </location>
</feature>
<dbReference type="PANTHER" id="PTHR24061">
    <property type="entry name" value="CALCIUM-SENSING RECEPTOR-RELATED"/>
    <property type="match status" value="1"/>
</dbReference>
<keyword evidence="8 13" id="KW-0675">Receptor</keyword>
<evidence type="ECO:0000256" key="10">
    <source>
        <dbReference type="ARBA" id="ARBA00023224"/>
    </source>
</evidence>
<feature type="transmembrane region" description="Helical" evidence="11">
    <location>
        <begin position="3250"/>
        <end position="3270"/>
    </location>
</feature>
<evidence type="ECO:0000256" key="8">
    <source>
        <dbReference type="ARBA" id="ARBA00023170"/>
    </source>
</evidence>
<evidence type="ECO:0000256" key="9">
    <source>
        <dbReference type="ARBA" id="ARBA00023180"/>
    </source>
</evidence>
<dbReference type="SUPFAM" id="SSF53822">
    <property type="entry name" value="Periplasmic binding protein-like I"/>
    <property type="match status" value="4"/>
</dbReference>
<dbReference type="PROSITE" id="PS00981">
    <property type="entry name" value="G_PROTEIN_RECEP_F3_3"/>
    <property type="match status" value="4"/>
</dbReference>
<dbReference type="InterPro" id="IPR011500">
    <property type="entry name" value="GPCR_3_9-Cys_dom"/>
</dbReference>
<keyword evidence="7 11" id="KW-0472">Membrane</keyword>
<evidence type="ECO:0000256" key="6">
    <source>
        <dbReference type="ARBA" id="ARBA00023040"/>
    </source>
</evidence>
<evidence type="ECO:0000256" key="1">
    <source>
        <dbReference type="ARBA" id="ARBA00004651"/>
    </source>
</evidence>
<dbReference type="InterPro" id="IPR038550">
    <property type="entry name" value="GPCR_3_9-Cys_sf"/>
</dbReference>
<feature type="domain" description="G-protein coupled receptors family 3 profile" evidence="12">
    <location>
        <begin position="1417"/>
        <end position="1650"/>
    </location>
</feature>
<feature type="transmembrane region" description="Helical" evidence="11">
    <location>
        <begin position="3170"/>
        <end position="3189"/>
    </location>
</feature>
<comment type="caution">
    <text evidence="13">The sequence shown here is derived from an EMBL/GenBank/DDBJ whole genome shotgun (WGS) entry which is preliminary data.</text>
</comment>
<keyword evidence="2" id="KW-1003">Cell membrane</keyword>
<feature type="transmembrane region" description="Helical" evidence="11">
    <location>
        <begin position="800"/>
        <end position="820"/>
    </location>
</feature>
<feature type="transmembrane region" description="Helical" evidence="11">
    <location>
        <begin position="3126"/>
        <end position="3150"/>
    </location>
</feature>
<feature type="transmembrane region" description="Helical" evidence="11">
    <location>
        <begin position="1611"/>
        <end position="1631"/>
    </location>
</feature>
<keyword evidence="3 11" id="KW-0812">Transmembrane</keyword>
<reference evidence="13 14" key="1">
    <citation type="submission" date="2022-01" db="EMBL/GenBank/DDBJ databases">
        <title>A high-quality chromosome-level genome assembly of rohu carp, Labeo rohita.</title>
        <authorList>
            <person name="Arick M.A. II"/>
            <person name="Hsu C.-Y."/>
            <person name="Magbanua Z."/>
            <person name="Pechanova O."/>
            <person name="Grover C."/>
            <person name="Miller E."/>
            <person name="Thrash A."/>
            <person name="Ezzel L."/>
            <person name="Alam S."/>
            <person name="Benzie J."/>
            <person name="Hamilton M."/>
            <person name="Karsi A."/>
            <person name="Lawrence M.L."/>
            <person name="Peterson D.G."/>
        </authorList>
    </citation>
    <scope>NUCLEOTIDE SEQUENCE [LARGE SCALE GENOMIC DNA]</scope>
    <source>
        <strain evidence="14">BAU-BD-2019</strain>
        <tissue evidence="13">Blood</tissue>
    </source>
</reference>